<dbReference type="CDD" id="cd05271">
    <property type="entry name" value="NDUFA9_like_SDR_a"/>
    <property type="match status" value="1"/>
</dbReference>
<name>M5G882_DACPD</name>
<dbReference type="GeneID" id="63691096"/>
<dbReference type="HOGENOM" id="CLU_007383_6_5_1"/>
<gene>
    <name evidence="2" type="ORF">DACRYDRAFT_73877</name>
</gene>
<dbReference type="InterPro" id="IPR001509">
    <property type="entry name" value="Epimerase_deHydtase"/>
</dbReference>
<evidence type="ECO:0000313" key="2">
    <source>
        <dbReference type="EMBL" id="EJU06426.1"/>
    </source>
</evidence>
<dbReference type="Gene3D" id="3.40.50.720">
    <property type="entry name" value="NAD(P)-binding Rossmann-like Domain"/>
    <property type="match status" value="1"/>
</dbReference>
<dbReference type="Proteomes" id="UP000030653">
    <property type="component" value="Unassembled WGS sequence"/>
</dbReference>
<dbReference type="InterPro" id="IPR036291">
    <property type="entry name" value="NAD(P)-bd_dom_sf"/>
</dbReference>
<feature type="domain" description="NAD-dependent epimerase/dehydratase" evidence="1">
    <location>
        <begin position="13"/>
        <end position="207"/>
    </location>
</feature>
<dbReference type="PANTHER" id="PTHR12126:SF11">
    <property type="entry name" value="NADH DEHYDROGENASE [UBIQUINONE] 1 ALPHA SUBCOMPLEX SUBUNIT 9, MITOCHONDRIAL"/>
    <property type="match status" value="1"/>
</dbReference>
<dbReference type="GO" id="GO:0044877">
    <property type="term" value="F:protein-containing complex binding"/>
    <property type="evidence" value="ECO:0007669"/>
    <property type="project" value="TreeGrafter"/>
</dbReference>
<dbReference type="OrthoDB" id="275457at2759"/>
<evidence type="ECO:0000259" key="1">
    <source>
        <dbReference type="Pfam" id="PF01370"/>
    </source>
</evidence>
<keyword evidence="3" id="KW-1185">Reference proteome</keyword>
<dbReference type="PANTHER" id="PTHR12126">
    <property type="entry name" value="NADH-UBIQUINONE OXIDOREDUCTASE 39 KDA SUBUNIT-RELATED"/>
    <property type="match status" value="1"/>
</dbReference>
<dbReference type="AlphaFoldDB" id="M5G882"/>
<dbReference type="STRING" id="1858805.M5G882"/>
<dbReference type="EMBL" id="JH795855">
    <property type="protein sequence ID" value="EJU06426.1"/>
    <property type="molecule type" value="Genomic_DNA"/>
</dbReference>
<dbReference type="InterPro" id="IPR051207">
    <property type="entry name" value="ComplexI_NDUFA9_subunit"/>
</dbReference>
<dbReference type="SUPFAM" id="SSF51735">
    <property type="entry name" value="NAD(P)-binding Rossmann-fold domains"/>
    <property type="match status" value="1"/>
</dbReference>
<reference evidence="2 3" key="1">
    <citation type="journal article" date="2012" name="Science">
        <title>The Paleozoic origin of enzymatic lignin decomposition reconstructed from 31 fungal genomes.</title>
        <authorList>
            <person name="Floudas D."/>
            <person name="Binder M."/>
            <person name="Riley R."/>
            <person name="Barry K."/>
            <person name="Blanchette R.A."/>
            <person name="Henrissat B."/>
            <person name="Martinez A.T."/>
            <person name="Otillar R."/>
            <person name="Spatafora J.W."/>
            <person name="Yadav J.S."/>
            <person name="Aerts A."/>
            <person name="Benoit I."/>
            <person name="Boyd A."/>
            <person name="Carlson A."/>
            <person name="Copeland A."/>
            <person name="Coutinho P.M."/>
            <person name="de Vries R.P."/>
            <person name="Ferreira P."/>
            <person name="Findley K."/>
            <person name="Foster B."/>
            <person name="Gaskell J."/>
            <person name="Glotzer D."/>
            <person name="Gorecki P."/>
            <person name="Heitman J."/>
            <person name="Hesse C."/>
            <person name="Hori C."/>
            <person name="Igarashi K."/>
            <person name="Jurgens J.A."/>
            <person name="Kallen N."/>
            <person name="Kersten P."/>
            <person name="Kohler A."/>
            <person name="Kuees U."/>
            <person name="Kumar T.K.A."/>
            <person name="Kuo A."/>
            <person name="LaButti K."/>
            <person name="Larrondo L.F."/>
            <person name="Lindquist E."/>
            <person name="Ling A."/>
            <person name="Lombard V."/>
            <person name="Lucas S."/>
            <person name="Lundell T."/>
            <person name="Martin R."/>
            <person name="McLaughlin D.J."/>
            <person name="Morgenstern I."/>
            <person name="Morin E."/>
            <person name="Murat C."/>
            <person name="Nagy L.G."/>
            <person name="Nolan M."/>
            <person name="Ohm R.A."/>
            <person name="Patyshakuliyeva A."/>
            <person name="Rokas A."/>
            <person name="Ruiz-Duenas F.J."/>
            <person name="Sabat G."/>
            <person name="Salamov A."/>
            <person name="Samejima M."/>
            <person name="Schmutz J."/>
            <person name="Slot J.C."/>
            <person name="St John F."/>
            <person name="Stenlid J."/>
            <person name="Sun H."/>
            <person name="Sun S."/>
            <person name="Syed K."/>
            <person name="Tsang A."/>
            <person name="Wiebenga A."/>
            <person name="Young D."/>
            <person name="Pisabarro A."/>
            <person name="Eastwood D.C."/>
            <person name="Martin F."/>
            <person name="Cullen D."/>
            <person name="Grigoriev I.V."/>
            <person name="Hibbett D.S."/>
        </authorList>
    </citation>
    <scope>NUCLEOTIDE SEQUENCE [LARGE SCALE GENOMIC DNA]</scope>
    <source>
        <strain evidence="2 3">DJM-731 SS1</strain>
    </source>
</reference>
<dbReference type="RefSeq" id="XP_040633320.1">
    <property type="nucleotide sequence ID" value="XM_040776034.1"/>
</dbReference>
<organism evidence="2 3">
    <name type="scientific">Dacryopinax primogenitus (strain DJM 731)</name>
    <name type="common">Brown rot fungus</name>
    <dbReference type="NCBI Taxonomy" id="1858805"/>
    <lineage>
        <taxon>Eukaryota</taxon>
        <taxon>Fungi</taxon>
        <taxon>Dikarya</taxon>
        <taxon>Basidiomycota</taxon>
        <taxon>Agaricomycotina</taxon>
        <taxon>Dacrymycetes</taxon>
        <taxon>Dacrymycetales</taxon>
        <taxon>Dacrymycetaceae</taxon>
        <taxon>Dacryopinax</taxon>
    </lineage>
</organism>
<accession>M5G882</accession>
<dbReference type="OMA" id="VLYNTYW"/>
<dbReference type="Pfam" id="PF01370">
    <property type="entry name" value="Epimerase"/>
    <property type="match status" value="1"/>
</dbReference>
<dbReference type="GO" id="GO:0005739">
    <property type="term" value="C:mitochondrion"/>
    <property type="evidence" value="ECO:0007669"/>
    <property type="project" value="TreeGrafter"/>
</dbReference>
<evidence type="ECO:0000313" key="3">
    <source>
        <dbReference type="Proteomes" id="UP000030653"/>
    </source>
</evidence>
<protein>
    <submittedName>
        <fullName evidence="2">NADP-binding protein</fullName>
    </submittedName>
</protein>
<sequence length="336" mass="36502">MTSPPATRKIVLCGAGFLASYIARALACNPLNRVQLTGRNPLLLEEKLLGDRDFPSGVLIHTVQADITKPSTLLPAFEGADIVVSLVGLLNATPEQFERVQHQGTRNVALAARDVGAKVVQFSAIGADVRSPVPYWRTKALGEAAVKGILGDGATSIRPSLVFGPGDGFFARFAKLAGVLPFLPVFGGGTTRFQPVFAGDIAQAVEICTRRDIDKEVEKAVAGTTFDAGGPDIFTYKELMQLVLEYDHKSRPIISLPYELGKLQGAVLERLPENLFTITRHQVEQLKYDNVVHSPQEGKMSFEELIKRFSIEGDKDVGNLTSVHAVLPTYLGKRKH</sequence>
<proteinExistence type="predicted"/>